<dbReference type="CDD" id="cd05233">
    <property type="entry name" value="SDR_c"/>
    <property type="match status" value="1"/>
</dbReference>
<reference evidence="3 4" key="1">
    <citation type="submission" date="2018-04" db="EMBL/GenBank/DDBJ databases">
        <title>Bacteria isolated from cave deposits of Manipur.</title>
        <authorList>
            <person name="Sahoo D."/>
            <person name="Sarangthem I."/>
            <person name="Nandeibam J."/>
        </authorList>
    </citation>
    <scope>NUCLEOTIDE SEQUENCE [LARGE SCALE GENOMIC DNA]</scope>
    <source>
        <strain evidence="4">mrc11</strain>
    </source>
</reference>
<dbReference type="OrthoDB" id="4773823at2"/>
<proteinExistence type="inferred from homology"/>
<name>A0A328HDI2_ARTGO</name>
<dbReference type="PANTHER" id="PTHR43477:SF1">
    <property type="entry name" value="DIHYDROANTICAPSIN 7-DEHYDROGENASE"/>
    <property type="match status" value="1"/>
</dbReference>
<keyword evidence="2" id="KW-0560">Oxidoreductase</keyword>
<dbReference type="Pfam" id="PF00106">
    <property type="entry name" value="adh_short"/>
    <property type="match status" value="1"/>
</dbReference>
<accession>A0A328HDI2</accession>
<comment type="caution">
    <text evidence="3">The sequence shown here is derived from an EMBL/GenBank/DDBJ whole genome shotgun (WGS) entry which is preliminary data.</text>
</comment>
<dbReference type="RefSeq" id="WP_111905701.1">
    <property type="nucleotide sequence ID" value="NZ_QLNP01000104.1"/>
</dbReference>
<evidence type="ECO:0000313" key="4">
    <source>
        <dbReference type="Proteomes" id="UP000249166"/>
    </source>
</evidence>
<sequence>MSEDLSGLTVVVAGSTSAAGVTVVRTLSQAGARVAVVDILEDRVQELSGAYENVTGYVCNLADLQAVQDLAQSVRNNLGPVDGLIHLVGGWRGGAGIKGQTDEDWDFLHTSVLTTLRNTSRAFYDDLATSPVGRLAIVSAQSASSPTAEGASYAAVKSAAEAWTLAIADGFRQLQGEKDSPISAQHSAALVFVVKALVDDRMRAAQPERKFPGFTDVRVLADAVEQIFHLEAEQINGQRLPLTTGHLAGALS</sequence>
<organism evidence="3 4">
    <name type="scientific">Arthrobacter globiformis</name>
    <dbReference type="NCBI Taxonomy" id="1665"/>
    <lineage>
        <taxon>Bacteria</taxon>
        <taxon>Bacillati</taxon>
        <taxon>Actinomycetota</taxon>
        <taxon>Actinomycetes</taxon>
        <taxon>Micrococcales</taxon>
        <taxon>Micrococcaceae</taxon>
        <taxon>Arthrobacter</taxon>
    </lineage>
</organism>
<comment type="similarity">
    <text evidence="1">Belongs to the short-chain dehydrogenases/reductases (SDR) family.</text>
</comment>
<dbReference type="SUPFAM" id="SSF51735">
    <property type="entry name" value="NAD(P)-binding Rossmann-fold domains"/>
    <property type="match status" value="1"/>
</dbReference>
<protein>
    <submittedName>
        <fullName evidence="3">Oxidoreductase</fullName>
    </submittedName>
</protein>
<dbReference type="PANTHER" id="PTHR43477">
    <property type="entry name" value="DIHYDROANTICAPSIN 7-DEHYDROGENASE"/>
    <property type="match status" value="1"/>
</dbReference>
<gene>
    <name evidence="3" type="ORF">DBZ45_20710</name>
</gene>
<dbReference type="AlphaFoldDB" id="A0A328HDI2"/>
<dbReference type="Proteomes" id="UP000249166">
    <property type="component" value="Unassembled WGS sequence"/>
</dbReference>
<dbReference type="Gene3D" id="3.40.50.720">
    <property type="entry name" value="NAD(P)-binding Rossmann-like Domain"/>
    <property type="match status" value="1"/>
</dbReference>
<evidence type="ECO:0000256" key="2">
    <source>
        <dbReference type="ARBA" id="ARBA00023002"/>
    </source>
</evidence>
<dbReference type="InterPro" id="IPR002347">
    <property type="entry name" value="SDR_fam"/>
</dbReference>
<evidence type="ECO:0000313" key="3">
    <source>
        <dbReference type="EMBL" id="RAM35450.1"/>
    </source>
</evidence>
<dbReference type="InterPro" id="IPR051122">
    <property type="entry name" value="SDR_DHRS6-like"/>
</dbReference>
<dbReference type="EMBL" id="QLNP01000104">
    <property type="protein sequence ID" value="RAM35450.1"/>
    <property type="molecule type" value="Genomic_DNA"/>
</dbReference>
<evidence type="ECO:0000256" key="1">
    <source>
        <dbReference type="ARBA" id="ARBA00006484"/>
    </source>
</evidence>
<dbReference type="InterPro" id="IPR036291">
    <property type="entry name" value="NAD(P)-bd_dom_sf"/>
</dbReference>
<dbReference type="GO" id="GO:0016491">
    <property type="term" value="F:oxidoreductase activity"/>
    <property type="evidence" value="ECO:0007669"/>
    <property type="project" value="UniProtKB-KW"/>
</dbReference>